<feature type="compositionally biased region" description="Acidic residues" evidence="1">
    <location>
        <begin position="223"/>
        <end position="233"/>
    </location>
</feature>
<comment type="caution">
    <text evidence="4">The sequence shown here is derived from an EMBL/GenBank/DDBJ whole genome shotgun (WGS) entry which is preliminary data.</text>
</comment>
<dbReference type="EMBL" id="JAQFWP010000030">
    <property type="protein sequence ID" value="MDA2806175.1"/>
    <property type="molecule type" value="Genomic_DNA"/>
</dbReference>
<feature type="region of interest" description="Disordered" evidence="1">
    <location>
        <begin position="221"/>
        <end position="272"/>
    </location>
</feature>
<feature type="transmembrane region" description="Helical" evidence="2">
    <location>
        <begin position="712"/>
        <end position="733"/>
    </location>
</feature>
<keyword evidence="2" id="KW-0472">Membrane</keyword>
<evidence type="ECO:0000256" key="2">
    <source>
        <dbReference type="SAM" id="Phobius"/>
    </source>
</evidence>
<dbReference type="Proteomes" id="UP001165685">
    <property type="component" value="Unassembled WGS sequence"/>
</dbReference>
<feature type="compositionally biased region" description="Low complexity" evidence="1">
    <location>
        <begin position="762"/>
        <end position="775"/>
    </location>
</feature>
<feature type="compositionally biased region" description="Acidic residues" evidence="1">
    <location>
        <begin position="249"/>
        <end position="266"/>
    </location>
</feature>
<evidence type="ECO:0000313" key="5">
    <source>
        <dbReference type="Proteomes" id="UP001165685"/>
    </source>
</evidence>
<feature type="compositionally biased region" description="Gly residues" evidence="1">
    <location>
        <begin position="778"/>
        <end position="803"/>
    </location>
</feature>
<dbReference type="InterPro" id="IPR046112">
    <property type="entry name" value="DUF6049"/>
</dbReference>
<gene>
    <name evidence="4" type="ORF">O4U47_16810</name>
</gene>
<feature type="compositionally biased region" description="Low complexity" evidence="1">
    <location>
        <begin position="804"/>
        <end position="817"/>
    </location>
</feature>
<feature type="region of interest" description="Disordered" evidence="1">
    <location>
        <begin position="516"/>
        <end position="542"/>
    </location>
</feature>
<dbReference type="RefSeq" id="WP_270678816.1">
    <property type="nucleotide sequence ID" value="NZ_JAQFWP010000030.1"/>
</dbReference>
<reference evidence="4" key="1">
    <citation type="submission" date="2023-01" db="EMBL/GenBank/DDBJ databases">
        <title>Draft genome sequence of Nocardiopsis sp. LSu2-4 isolated from halophytes.</title>
        <authorList>
            <person name="Duangmal K."/>
            <person name="Chantavorakit T."/>
        </authorList>
    </citation>
    <scope>NUCLEOTIDE SEQUENCE</scope>
    <source>
        <strain evidence="4">LSu2-4</strain>
    </source>
</reference>
<evidence type="ECO:0000256" key="3">
    <source>
        <dbReference type="SAM" id="SignalP"/>
    </source>
</evidence>
<proteinExistence type="predicted"/>
<accession>A0ABT4TNA6</accession>
<protein>
    <submittedName>
        <fullName evidence="4">DUF6049 family protein</fullName>
    </submittedName>
</protein>
<keyword evidence="5" id="KW-1185">Reference proteome</keyword>
<feature type="chain" id="PRO_5045997018" evidence="3">
    <location>
        <begin position="30"/>
        <end position="878"/>
    </location>
</feature>
<dbReference type="Pfam" id="PF19516">
    <property type="entry name" value="DUF6049"/>
    <property type="match status" value="1"/>
</dbReference>
<name>A0ABT4TNA6_9ACTN</name>
<evidence type="ECO:0000313" key="4">
    <source>
        <dbReference type="EMBL" id="MDA2806175.1"/>
    </source>
</evidence>
<feature type="region of interest" description="Disordered" evidence="1">
    <location>
        <begin position="749"/>
        <end position="878"/>
    </location>
</feature>
<feature type="signal peptide" evidence="3">
    <location>
        <begin position="1"/>
        <end position="29"/>
    </location>
</feature>
<keyword evidence="3" id="KW-0732">Signal</keyword>
<keyword evidence="2" id="KW-1133">Transmembrane helix</keyword>
<sequence>MRRFAHLGAVVATTAVLLPSLAAFNPAQAPSAPSERDGQDPLVVEEIGPAAVGPDSTVRIEGEVTNTTGGALEDVSVRMRYSGYPFQDRSRLGDFASAEGPADQRTPAYGPEAAVDGPLEPGQTAAFSIEADASDLKLDGFGAYPVAVEALAGGEEHLATVRTFIAYEGADGAPSPVDIAWVWPLMDYPRRTDDDTFLSSDLAASVGPEGRLGRLLAAGAQDPDLDLDPDSEEGTAPPEPASPSPSASADDESGDGDEDGGGDGEEADRTPVTWAVDPGLLADVERLASGSYNVLEDTDVPGEGETLPVRTVEADPGARVWLDRTAAALQDAPLVATPYADPDVPALLEAGLEDDLNAAVRLGGDTLQRTLGREADPAYALPPGGLVDTATLDYYADQGAETFLLSETALPPQPWVEHTPSAAAPLEAGGGEATGIVVDPGLTEALGRPSRAHGEAALAQQRFIAETAMIGGEHTGEDRTLVAMPPTTWNPGTEFASGVLEASEDLPWLSAVALSDVEPPGGESERRGPAGGDATAETRLGKEHMERVDGIRGTVRLFNSILVEDDADPYRPAVLRAESAAWREEESRAARSLGLIGASVRNGLASVRIVPTEPVTLASKTGTIGVIIANDLQGDDETVRVKLSMFSENPERMKVDDYQDEMEIGPGQKTTVYVPLEARINGRTMLYLSLQNTQGEPISSEETITPVNASGLGYQAMIISGIGALVLVAALTPRALRKWARKRAAALGEAPADGGGDGGAEGSAASAGAVGAADPGDGDGGAEGASGDGSARGGDAPEGGGEADGAAEAADDAPGSDAGDGGPRDGQAGQDEKDDGGERTESGASDDGEDARSTTGASDDAPADEAPADGGPDRKGDQ</sequence>
<keyword evidence="2" id="KW-0812">Transmembrane</keyword>
<organism evidence="4 5">
    <name type="scientific">Nocardiopsis suaedae</name>
    <dbReference type="NCBI Taxonomy" id="3018444"/>
    <lineage>
        <taxon>Bacteria</taxon>
        <taxon>Bacillati</taxon>
        <taxon>Actinomycetota</taxon>
        <taxon>Actinomycetes</taxon>
        <taxon>Streptosporangiales</taxon>
        <taxon>Nocardiopsidaceae</taxon>
        <taxon>Nocardiopsis</taxon>
    </lineage>
</organism>
<evidence type="ECO:0000256" key="1">
    <source>
        <dbReference type="SAM" id="MobiDB-lite"/>
    </source>
</evidence>